<dbReference type="Proteomes" id="UP000297245">
    <property type="component" value="Unassembled WGS sequence"/>
</dbReference>
<evidence type="ECO:0000256" key="1">
    <source>
        <dbReference type="SAM" id="MobiDB-lite"/>
    </source>
</evidence>
<keyword evidence="3" id="KW-1185">Reference proteome</keyword>
<gene>
    <name evidence="2" type="ORF">K435DRAFT_880006</name>
</gene>
<dbReference type="AlphaFoldDB" id="A0A4S8KL40"/>
<name>A0A4S8KL40_DENBC</name>
<evidence type="ECO:0000313" key="2">
    <source>
        <dbReference type="EMBL" id="THU75908.1"/>
    </source>
</evidence>
<feature type="compositionally biased region" description="Basic residues" evidence="1">
    <location>
        <begin position="101"/>
        <end position="112"/>
    </location>
</feature>
<feature type="compositionally biased region" description="Basic and acidic residues" evidence="1">
    <location>
        <begin position="125"/>
        <end position="136"/>
    </location>
</feature>
<reference evidence="2 3" key="1">
    <citation type="journal article" date="2019" name="Nat. Ecol. Evol.">
        <title>Megaphylogeny resolves global patterns of mushroom evolution.</title>
        <authorList>
            <person name="Varga T."/>
            <person name="Krizsan K."/>
            <person name="Foldi C."/>
            <person name="Dima B."/>
            <person name="Sanchez-Garcia M."/>
            <person name="Sanchez-Ramirez S."/>
            <person name="Szollosi G.J."/>
            <person name="Szarkandi J.G."/>
            <person name="Papp V."/>
            <person name="Albert L."/>
            <person name="Andreopoulos W."/>
            <person name="Angelini C."/>
            <person name="Antonin V."/>
            <person name="Barry K.W."/>
            <person name="Bougher N.L."/>
            <person name="Buchanan P."/>
            <person name="Buyck B."/>
            <person name="Bense V."/>
            <person name="Catcheside P."/>
            <person name="Chovatia M."/>
            <person name="Cooper J."/>
            <person name="Damon W."/>
            <person name="Desjardin D."/>
            <person name="Finy P."/>
            <person name="Geml J."/>
            <person name="Haridas S."/>
            <person name="Hughes K."/>
            <person name="Justo A."/>
            <person name="Karasinski D."/>
            <person name="Kautmanova I."/>
            <person name="Kiss B."/>
            <person name="Kocsube S."/>
            <person name="Kotiranta H."/>
            <person name="LaButti K.M."/>
            <person name="Lechner B.E."/>
            <person name="Liimatainen K."/>
            <person name="Lipzen A."/>
            <person name="Lukacs Z."/>
            <person name="Mihaltcheva S."/>
            <person name="Morgado L.N."/>
            <person name="Niskanen T."/>
            <person name="Noordeloos M.E."/>
            <person name="Ohm R.A."/>
            <person name="Ortiz-Santana B."/>
            <person name="Ovrebo C."/>
            <person name="Racz N."/>
            <person name="Riley R."/>
            <person name="Savchenko A."/>
            <person name="Shiryaev A."/>
            <person name="Soop K."/>
            <person name="Spirin V."/>
            <person name="Szebenyi C."/>
            <person name="Tomsovsky M."/>
            <person name="Tulloss R.E."/>
            <person name="Uehling J."/>
            <person name="Grigoriev I.V."/>
            <person name="Vagvolgyi C."/>
            <person name="Papp T."/>
            <person name="Martin F.M."/>
            <person name="Miettinen O."/>
            <person name="Hibbett D.S."/>
            <person name="Nagy L.G."/>
        </authorList>
    </citation>
    <scope>NUCLEOTIDE SEQUENCE [LARGE SCALE GENOMIC DNA]</scope>
    <source>
        <strain evidence="2 3">CBS 962.96</strain>
    </source>
</reference>
<sequence length="154" mass="17726">MSDDEPFEVVVDRTSTFSKQVTQRARETKDPEARAVLYKEVAEYYLDSEHLQDPGYLAAYYHNMENKQDSEYEDWAETEEFDELLSLEPETLSPPTTTKTKNNKKTTSKAKKVGTTNGKGKGKGNKKEKSVERVEEKEDDDELNGESYMPIVWN</sequence>
<proteinExistence type="predicted"/>
<protein>
    <submittedName>
        <fullName evidence="2">Uncharacterized protein</fullName>
    </submittedName>
</protein>
<evidence type="ECO:0000313" key="3">
    <source>
        <dbReference type="Proteomes" id="UP000297245"/>
    </source>
</evidence>
<feature type="region of interest" description="Disordered" evidence="1">
    <location>
        <begin position="85"/>
        <end position="154"/>
    </location>
</feature>
<feature type="compositionally biased region" description="Low complexity" evidence="1">
    <location>
        <begin position="86"/>
        <end position="100"/>
    </location>
</feature>
<accession>A0A4S8KL40</accession>
<dbReference type="EMBL" id="ML181394">
    <property type="protein sequence ID" value="THU75908.1"/>
    <property type="molecule type" value="Genomic_DNA"/>
</dbReference>
<organism evidence="2 3">
    <name type="scientific">Dendrothele bispora (strain CBS 962.96)</name>
    <dbReference type="NCBI Taxonomy" id="1314807"/>
    <lineage>
        <taxon>Eukaryota</taxon>
        <taxon>Fungi</taxon>
        <taxon>Dikarya</taxon>
        <taxon>Basidiomycota</taxon>
        <taxon>Agaricomycotina</taxon>
        <taxon>Agaricomycetes</taxon>
        <taxon>Agaricomycetidae</taxon>
        <taxon>Agaricales</taxon>
        <taxon>Agaricales incertae sedis</taxon>
        <taxon>Dendrothele</taxon>
    </lineage>
</organism>